<protein>
    <submittedName>
        <fullName evidence="2">Uncharacterized protein</fullName>
    </submittedName>
</protein>
<feature type="compositionally biased region" description="Basic and acidic residues" evidence="1">
    <location>
        <begin position="59"/>
        <end position="96"/>
    </location>
</feature>
<evidence type="ECO:0000313" key="2">
    <source>
        <dbReference type="EMBL" id="KOF95280.1"/>
    </source>
</evidence>
<feature type="region of interest" description="Disordered" evidence="1">
    <location>
        <begin position="1"/>
        <end position="113"/>
    </location>
</feature>
<feature type="compositionally biased region" description="Basic and acidic residues" evidence="1">
    <location>
        <begin position="8"/>
        <end position="19"/>
    </location>
</feature>
<dbReference type="EMBL" id="KQ416771">
    <property type="protein sequence ID" value="KOF95280.1"/>
    <property type="molecule type" value="Genomic_DNA"/>
</dbReference>
<evidence type="ECO:0000256" key="1">
    <source>
        <dbReference type="SAM" id="MobiDB-lite"/>
    </source>
</evidence>
<accession>A0A0L8I2K4</accession>
<gene>
    <name evidence="2" type="ORF">OCBIM_22038902mg</name>
</gene>
<reference evidence="2" key="1">
    <citation type="submission" date="2015-07" db="EMBL/GenBank/DDBJ databases">
        <title>MeaNS - Measles Nucleotide Surveillance Program.</title>
        <authorList>
            <person name="Tran T."/>
            <person name="Druce J."/>
        </authorList>
    </citation>
    <scope>NUCLEOTIDE SEQUENCE</scope>
    <source>
        <strain evidence="2">UCB-OBI-ISO-001</strain>
        <tissue evidence="2">Gonad</tissue>
    </source>
</reference>
<proteinExistence type="predicted"/>
<name>A0A0L8I2K4_OCTBM</name>
<feature type="compositionally biased region" description="Basic residues" evidence="1">
    <location>
        <begin position="49"/>
        <end position="58"/>
    </location>
</feature>
<organism evidence="2">
    <name type="scientific">Octopus bimaculoides</name>
    <name type="common">California two-spotted octopus</name>
    <dbReference type="NCBI Taxonomy" id="37653"/>
    <lineage>
        <taxon>Eukaryota</taxon>
        <taxon>Metazoa</taxon>
        <taxon>Spiralia</taxon>
        <taxon>Lophotrochozoa</taxon>
        <taxon>Mollusca</taxon>
        <taxon>Cephalopoda</taxon>
        <taxon>Coleoidea</taxon>
        <taxon>Octopodiformes</taxon>
        <taxon>Octopoda</taxon>
        <taxon>Incirrata</taxon>
        <taxon>Octopodidae</taxon>
        <taxon>Octopus</taxon>
    </lineage>
</organism>
<feature type="compositionally biased region" description="Basic and acidic residues" evidence="1">
    <location>
        <begin position="26"/>
        <end position="48"/>
    </location>
</feature>
<dbReference type="AlphaFoldDB" id="A0A0L8I2K4"/>
<sequence length="131" mass="15833">MKAKCPQKHKEEVTKKEQQGEEGVQDIEKQRPVENMEETSEKRMSRKEMRYRKNQMRKTQRENRDRYQQGGESKRAEKRDDRGEMSAVSNERHGEREELEIPVTTEEFDDGKQREELKGKHIRTLIQQRKM</sequence>